<evidence type="ECO:0000313" key="2">
    <source>
        <dbReference type="Proteomes" id="UP001056384"/>
    </source>
</evidence>
<dbReference type="AlphaFoldDB" id="A0A9Q9B4Z1"/>
<organism evidence="1 2">
    <name type="scientific">Septoria linicola</name>
    <dbReference type="NCBI Taxonomy" id="215465"/>
    <lineage>
        <taxon>Eukaryota</taxon>
        <taxon>Fungi</taxon>
        <taxon>Dikarya</taxon>
        <taxon>Ascomycota</taxon>
        <taxon>Pezizomycotina</taxon>
        <taxon>Dothideomycetes</taxon>
        <taxon>Dothideomycetidae</taxon>
        <taxon>Mycosphaerellales</taxon>
        <taxon>Mycosphaerellaceae</taxon>
        <taxon>Septoria</taxon>
    </lineage>
</organism>
<gene>
    <name evidence="1" type="ORF">Slin15195_G116490</name>
</gene>
<accession>A0A9Q9B4Z1</accession>
<sequence>MPFDPNADNMGQIPAELIGVIAQQMDRSTFHDFQSASRLVRDQTTNEFAARYYRDLDVAIIGNHLRPVESSLDNSAYAGSVRTIIFTDLAGQFGNMLSQITLVKQILAKTPRLNSIRFQTGLPRNSQVVHQCLTDMVAQPDGSLTVAIPGLRTLDITPDEHHRRPARLASQDILDILTRYQTSLQNFSIDSAILTAADWEPILVYIRDQLNLENFRFAHHDFYALAPEPLFAVEKDDAVHESYYLGETLDIEESTAEMRGAEAVKRGANRLLQILELDSFDPRMMS</sequence>
<dbReference type="EMBL" id="CP099428">
    <property type="protein sequence ID" value="USW58330.1"/>
    <property type="molecule type" value="Genomic_DNA"/>
</dbReference>
<name>A0A9Q9B4Z1_9PEZI</name>
<evidence type="ECO:0000313" key="1">
    <source>
        <dbReference type="EMBL" id="USW58330.1"/>
    </source>
</evidence>
<keyword evidence="2" id="KW-1185">Reference proteome</keyword>
<dbReference type="Proteomes" id="UP001056384">
    <property type="component" value="Chromosome 11"/>
</dbReference>
<protein>
    <submittedName>
        <fullName evidence="1">Uncharacterized protein</fullName>
    </submittedName>
</protein>
<proteinExistence type="predicted"/>
<reference evidence="1" key="1">
    <citation type="submission" date="2022-06" db="EMBL/GenBank/DDBJ databases">
        <title>Complete genome sequences of two strains of the flax pathogen Septoria linicola.</title>
        <authorList>
            <person name="Lapalu N."/>
            <person name="Simon A."/>
            <person name="Demenou B."/>
            <person name="Paumier D."/>
            <person name="Guillot M.-P."/>
            <person name="Gout L."/>
            <person name="Valade R."/>
        </authorList>
    </citation>
    <scope>NUCLEOTIDE SEQUENCE</scope>
    <source>
        <strain evidence="1">SE15195</strain>
    </source>
</reference>